<dbReference type="EMBL" id="RJTJ01000008">
    <property type="protein sequence ID" value="RUM06773.1"/>
    <property type="molecule type" value="Genomic_DNA"/>
</dbReference>
<sequence length="291" mass="33540">MTDHPMLFSAPMVRAELDDRKTNTRRIPTPANTLFDGRPWTKLAKAQEWDWDKAWVDDGPSPMGNPGPYLKLPWLAGDADPYKDTVHRIYPKIQPGDRIWVKETHAFTECRVDYETGTEENNYEWQSEYGDPRDYLNANPRGGMCSTVRYAADGEDANPSELYPCIGFEGEVLRKAEIRWRPSIHMPRWASRLTLLVTAVKIERVQDISEADAIAEGIERYKSGWMPYTTAFYEADGLTPANYHPDPRESFRSLWIMINGLDSWNANPWVIAYAFTVEKQNIDQIGDRRQC</sequence>
<dbReference type="Proteomes" id="UP000278081">
    <property type="component" value="Unassembled WGS sequence"/>
</dbReference>
<dbReference type="AlphaFoldDB" id="A0A3S0QLZ9"/>
<gene>
    <name evidence="1" type="ORF">EFR84_11265</name>
</gene>
<comment type="caution">
    <text evidence="1">The sequence shown here is derived from an EMBL/GenBank/DDBJ whole genome shotgun (WGS) entry which is preliminary data.</text>
</comment>
<name>A0A3S0QLZ9_9HYPH</name>
<organism evidence="1 2">
    <name type="scientific">Rhizobium chutanense</name>
    <dbReference type="NCBI Taxonomy" id="2035448"/>
    <lineage>
        <taxon>Bacteria</taxon>
        <taxon>Pseudomonadati</taxon>
        <taxon>Pseudomonadota</taxon>
        <taxon>Alphaproteobacteria</taxon>
        <taxon>Hyphomicrobiales</taxon>
        <taxon>Rhizobiaceae</taxon>
        <taxon>Rhizobium/Agrobacterium group</taxon>
        <taxon>Rhizobium</taxon>
    </lineage>
</organism>
<evidence type="ECO:0000313" key="1">
    <source>
        <dbReference type="EMBL" id="RUM06773.1"/>
    </source>
</evidence>
<protein>
    <submittedName>
        <fullName evidence="1">Uncharacterized protein</fullName>
    </submittedName>
</protein>
<evidence type="ECO:0000313" key="2">
    <source>
        <dbReference type="Proteomes" id="UP000278081"/>
    </source>
</evidence>
<dbReference type="OrthoDB" id="72471at2"/>
<proteinExistence type="predicted"/>
<reference evidence="1 2" key="1">
    <citation type="submission" date="2018-11" db="EMBL/GenBank/DDBJ databases">
        <title>Rhizobium chutanense sp. nov., isolated from root nodules of Phaseolus vulgaris in China.</title>
        <authorList>
            <person name="Huo Y."/>
        </authorList>
    </citation>
    <scope>NUCLEOTIDE SEQUENCE [LARGE SCALE GENOMIC DNA]</scope>
    <source>
        <strain evidence="1 2">C16</strain>
    </source>
</reference>
<accession>A0A3S0QLZ9</accession>